<name>A0A645HQ00_9ZZZZ</name>
<evidence type="ECO:0000313" key="7">
    <source>
        <dbReference type="EMBL" id="MPN41135.1"/>
    </source>
</evidence>
<dbReference type="EMBL" id="VSSQ01097994">
    <property type="protein sequence ID" value="MPN41135.1"/>
    <property type="molecule type" value="Genomic_DNA"/>
</dbReference>
<keyword evidence="5" id="KW-0030">Aminoacyl-tRNA synthetase</keyword>
<dbReference type="EC" id="6.1.1.12" evidence="7"/>
<keyword evidence="4" id="KW-0648">Protein biosynthesis</keyword>
<proteinExistence type="predicted"/>
<dbReference type="GO" id="GO:0006422">
    <property type="term" value="P:aspartyl-tRNA aminoacylation"/>
    <property type="evidence" value="ECO:0007669"/>
    <property type="project" value="TreeGrafter"/>
</dbReference>
<dbReference type="Pfam" id="PF00152">
    <property type="entry name" value="tRNA-synt_2"/>
    <property type="match status" value="1"/>
</dbReference>
<accession>A0A645HQ00</accession>
<protein>
    <submittedName>
        <fullName evidence="7">Aspartate--tRNA ligase</fullName>
        <ecNumber evidence="7">6.1.1.12</ecNumber>
    </submittedName>
</protein>
<dbReference type="GO" id="GO:0004815">
    <property type="term" value="F:aspartate-tRNA ligase activity"/>
    <property type="evidence" value="ECO:0007669"/>
    <property type="project" value="UniProtKB-EC"/>
</dbReference>
<reference evidence="7" key="1">
    <citation type="submission" date="2019-08" db="EMBL/GenBank/DDBJ databases">
        <authorList>
            <person name="Kucharzyk K."/>
            <person name="Murdoch R.W."/>
            <person name="Higgins S."/>
            <person name="Loffler F."/>
        </authorList>
    </citation>
    <scope>NUCLEOTIDE SEQUENCE</scope>
</reference>
<evidence type="ECO:0000256" key="1">
    <source>
        <dbReference type="ARBA" id="ARBA00022598"/>
    </source>
</evidence>
<keyword evidence="1 7" id="KW-0436">Ligase</keyword>
<evidence type="ECO:0000259" key="6">
    <source>
        <dbReference type="Pfam" id="PF00152"/>
    </source>
</evidence>
<evidence type="ECO:0000256" key="5">
    <source>
        <dbReference type="ARBA" id="ARBA00023146"/>
    </source>
</evidence>
<dbReference type="InterPro" id="IPR045864">
    <property type="entry name" value="aa-tRNA-synth_II/BPL/LPL"/>
</dbReference>
<dbReference type="SUPFAM" id="SSF55681">
    <property type="entry name" value="Class II aaRS and biotin synthetases"/>
    <property type="match status" value="1"/>
</dbReference>
<keyword evidence="3" id="KW-0067">ATP-binding</keyword>
<dbReference type="PANTHER" id="PTHR22594">
    <property type="entry name" value="ASPARTYL/LYSYL-TRNA SYNTHETASE"/>
    <property type="match status" value="1"/>
</dbReference>
<dbReference type="GO" id="GO:0005524">
    <property type="term" value="F:ATP binding"/>
    <property type="evidence" value="ECO:0007669"/>
    <property type="project" value="UniProtKB-KW"/>
</dbReference>
<sequence length="88" mass="9419">MFQLLGLKEKEAQDKFGYLLKALKFGAPPHGGIALGVDRIVMTLAGTENIRDVIAFPKTTSGMSLMDGSPTEVDTKQLIELGLSLIGN</sequence>
<evidence type="ECO:0000256" key="4">
    <source>
        <dbReference type="ARBA" id="ARBA00022917"/>
    </source>
</evidence>
<dbReference type="Gene3D" id="3.30.930.10">
    <property type="entry name" value="Bira Bifunctional Protein, Domain 2"/>
    <property type="match status" value="1"/>
</dbReference>
<organism evidence="7">
    <name type="scientific">bioreactor metagenome</name>
    <dbReference type="NCBI Taxonomy" id="1076179"/>
    <lineage>
        <taxon>unclassified sequences</taxon>
        <taxon>metagenomes</taxon>
        <taxon>ecological metagenomes</taxon>
    </lineage>
</organism>
<dbReference type="InterPro" id="IPR004364">
    <property type="entry name" value="Aa-tRNA-synt_II"/>
</dbReference>
<evidence type="ECO:0000256" key="3">
    <source>
        <dbReference type="ARBA" id="ARBA00022840"/>
    </source>
</evidence>
<keyword evidence="2" id="KW-0547">Nucleotide-binding</keyword>
<feature type="domain" description="Aminoacyl-tRNA synthetase class II (D/K/N)" evidence="6">
    <location>
        <begin position="1"/>
        <end position="59"/>
    </location>
</feature>
<comment type="caution">
    <text evidence="7">The sequence shown here is derived from an EMBL/GenBank/DDBJ whole genome shotgun (WGS) entry which is preliminary data.</text>
</comment>
<dbReference type="PANTHER" id="PTHR22594:SF5">
    <property type="entry name" value="ASPARTATE--TRNA LIGASE, MITOCHONDRIAL"/>
    <property type="match status" value="1"/>
</dbReference>
<gene>
    <name evidence="7" type="primary">aspS_49</name>
    <name evidence="7" type="ORF">SDC9_188677</name>
</gene>
<dbReference type="AlphaFoldDB" id="A0A645HQ00"/>
<evidence type="ECO:0000256" key="2">
    <source>
        <dbReference type="ARBA" id="ARBA00022741"/>
    </source>
</evidence>